<keyword evidence="13 18" id="KW-0418">Kinase</keyword>
<comment type="pathway">
    <text evidence="5">Cofactor biosynthesis; adenosylcobalamin biosynthesis; adenosylcobalamin from cob(II)yrinate a,c-diamide: step 6/7.</text>
</comment>
<dbReference type="InterPro" id="IPR027417">
    <property type="entry name" value="P-loop_NTPase"/>
</dbReference>
<dbReference type="PIRSF" id="PIRSF006135">
    <property type="entry name" value="CobU"/>
    <property type="match status" value="1"/>
</dbReference>
<dbReference type="RefSeq" id="WP_379787524.1">
    <property type="nucleotide sequence ID" value="NZ_JBHSHL010000009.1"/>
</dbReference>
<evidence type="ECO:0000256" key="14">
    <source>
        <dbReference type="ARBA" id="ARBA00022840"/>
    </source>
</evidence>
<keyword evidence="15" id="KW-0342">GTP-binding</keyword>
<evidence type="ECO:0000256" key="17">
    <source>
        <dbReference type="ARBA" id="ARBA00030571"/>
    </source>
</evidence>
<dbReference type="GO" id="GO:0008820">
    <property type="term" value="F:cobinamide phosphate guanylyltransferase activity"/>
    <property type="evidence" value="ECO:0007669"/>
    <property type="project" value="UniProtKB-EC"/>
</dbReference>
<keyword evidence="11 18" id="KW-0808">Transferase</keyword>
<evidence type="ECO:0000256" key="3">
    <source>
        <dbReference type="ARBA" id="ARBA00001522"/>
    </source>
</evidence>
<keyword evidence="14" id="KW-0067">ATP-binding</keyword>
<dbReference type="PANTHER" id="PTHR34848:SF1">
    <property type="entry name" value="BIFUNCTIONAL ADENOSYLCOBALAMIN BIOSYNTHESIS PROTEIN COBU"/>
    <property type="match status" value="1"/>
</dbReference>
<evidence type="ECO:0000256" key="5">
    <source>
        <dbReference type="ARBA" id="ARBA00004692"/>
    </source>
</evidence>
<evidence type="ECO:0000256" key="16">
    <source>
        <dbReference type="ARBA" id="ARBA00029570"/>
    </source>
</evidence>
<dbReference type="PANTHER" id="PTHR34848">
    <property type="match status" value="1"/>
</dbReference>
<sequence>MGRIILVTGGARSGKSLYAEELCKKSKTSVAYIATAEIRDMEMKDRVKKHREQRPSNWTTYECRTKISPSLPDIVSKDKTILLDCLTMLVSNLMFIQPYIDYETADMDEVNRREEEIGREIDSILSIVASSGSTLIIVSNELGMGIVPQNRLSRLYRDIIGRMNQRISARADEVYFLVSGIAMRIKKDGEVCV</sequence>
<keyword evidence="10" id="KW-0169">Cobalamin biosynthesis</keyword>
<protein>
    <recommendedName>
        <fullName evidence="16">Adenosylcobinamide kinase</fullName>
        <ecNumber evidence="8">2.7.1.156</ecNumber>
        <ecNumber evidence="9">2.7.7.62</ecNumber>
    </recommendedName>
    <alternativeName>
        <fullName evidence="17">Adenosylcobinamide-phosphate guanylyltransferase</fullName>
    </alternativeName>
</protein>
<evidence type="ECO:0000256" key="11">
    <source>
        <dbReference type="ARBA" id="ARBA00022679"/>
    </source>
</evidence>
<evidence type="ECO:0000256" key="10">
    <source>
        <dbReference type="ARBA" id="ARBA00022573"/>
    </source>
</evidence>
<evidence type="ECO:0000256" key="13">
    <source>
        <dbReference type="ARBA" id="ARBA00022777"/>
    </source>
</evidence>
<comment type="function">
    <text evidence="4">Catalyzes ATP-dependent phosphorylation of adenosylcobinamide and addition of GMP to adenosylcobinamide phosphate.</text>
</comment>
<evidence type="ECO:0000256" key="1">
    <source>
        <dbReference type="ARBA" id="ARBA00000312"/>
    </source>
</evidence>
<name>A0ABV9QJE6_9FIRM</name>
<evidence type="ECO:0000256" key="15">
    <source>
        <dbReference type="ARBA" id="ARBA00023134"/>
    </source>
</evidence>
<dbReference type="Pfam" id="PF02283">
    <property type="entry name" value="CobU"/>
    <property type="match status" value="1"/>
</dbReference>
<comment type="catalytic activity">
    <reaction evidence="3">
        <text>adenosylcob(III)inamide + GTP = adenosylcob(III)inamide phosphate + GDP + H(+)</text>
        <dbReference type="Rhea" id="RHEA:15765"/>
        <dbReference type="ChEBI" id="CHEBI:2480"/>
        <dbReference type="ChEBI" id="CHEBI:15378"/>
        <dbReference type="ChEBI" id="CHEBI:37565"/>
        <dbReference type="ChEBI" id="CHEBI:58189"/>
        <dbReference type="ChEBI" id="CHEBI:58502"/>
        <dbReference type="EC" id="2.7.1.156"/>
    </reaction>
</comment>
<dbReference type="Proteomes" id="UP001595916">
    <property type="component" value="Unassembled WGS sequence"/>
</dbReference>
<dbReference type="EMBL" id="JBHSHL010000009">
    <property type="protein sequence ID" value="MFC4804039.1"/>
    <property type="molecule type" value="Genomic_DNA"/>
</dbReference>
<organism evidence="18 19">
    <name type="scientific">Filifactor villosus</name>
    <dbReference type="NCBI Taxonomy" id="29374"/>
    <lineage>
        <taxon>Bacteria</taxon>
        <taxon>Bacillati</taxon>
        <taxon>Bacillota</taxon>
        <taxon>Clostridia</taxon>
        <taxon>Peptostreptococcales</taxon>
        <taxon>Filifactoraceae</taxon>
        <taxon>Filifactor</taxon>
    </lineage>
</organism>
<dbReference type="EC" id="2.7.7.62" evidence="9"/>
<reference evidence="19" key="1">
    <citation type="journal article" date="2019" name="Int. J. Syst. Evol. Microbiol.">
        <title>The Global Catalogue of Microorganisms (GCM) 10K type strain sequencing project: providing services to taxonomists for standard genome sequencing and annotation.</title>
        <authorList>
            <consortium name="The Broad Institute Genomics Platform"/>
            <consortium name="The Broad Institute Genome Sequencing Center for Infectious Disease"/>
            <person name="Wu L."/>
            <person name="Ma J."/>
        </authorList>
    </citation>
    <scope>NUCLEOTIDE SEQUENCE [LARGE SCALE GENOMIC DNA]</scope>
    <source>
        <strain evidence="19">CCUG 46385</strain>
    </source>
</reference>
<dbReference type="CDD" id="cd00544">
    <property type="entry name" value="CobU"/>
    <property type="match status" value="1"/>
</dbReference>
<evidence type="ECO:0000256" key="8">
    <source>
        <dbReference type="ARBA" id="ARBA00012016"/>
    </source>
</evidence>
<evidence type="ECO:0000256" key="7">
    <source>
        <dbReference type="ARBA" id="ARBA00007490"/>
    </source>
</evidence>
<comment type="catalytic activity">
    <reaction evidence="1">
        <text>adenosylcob(III)inamide + ATP = adenosylcob(III)inamide phosphate + ADP + H(+)</text>
        <dbReference type="Rhea" id="RHEA:15769"/>
        <dbReference type="ChEBI" id="CHEBI:2480"/>
        <dbReference type="ChEBI" id="CHEBI:15378"/>
        <dbReference type="ChEBI" id="CHEBI:30616"/>
        <dbReference type="ChEBI" id="CHEBI:58502"/>
        <dbReference type="ChEBI" id="CHEBI:456216"/>
        <dbReference type="EC" id="2.7.1.156"/>
    </reaction>
</comment>
<dbReference type="EC" id="2.7.1.156" evidence="8"/>
<evidence type="ECO:0000313" key="18">
    <source>
        <dbReference type="EMBL" id="MFC4804039.1"/>
    </source>
</evidence>
<evidence type="ECO:0000256" key="12">
    <source>
        <dbReference type="ARBA" id="ARBA00022741"/>
    </source>
</evidence>
<evidence type="ECO:0000256" key="6">
    <source>
        <dbReference type="ARBA" id="ARBA00005159"/>
    </source>
</evidence>
<gene>
    <name evidence="18" type="primary">cobU</name>
    <name evidence="18" type="ORF">ACFO4R_02990</name>
</gene>
<comment type="catalytic activity">
    <reaction evidence="2">
        <text>adenosylcob(III)inamide phosphate + GTP + H(+) = adenosylcob(III)inamide-GDP + diphosphate</text>
        <dbReference type="Rhea" id="RHEA:22712"/>
        <dbReference type="ChEBI" id="CHEBI:15378"/>
        <dbReference type="ChEBI" id="CHEBI:33019"/>
        <dbReference type="ChEBI" id="CHEBI:37565"/>
        <dbReference type="ChEBI" id="CHEBI:58502"/>
        <dbReference type="ChEBI" id="CHEBI:60487"/>
        <dbReference type="EC" id="2.7.7.62"/>
    </reaction>
</comment>
<keyword evidence="12" id="KW-0547">Nucleotide-binding</keyword>
<comment type="similarity">
    <text evidence="7">Belongs to the CobU/CobP family.</text>
</comment>
<dbReference type="InterPro" id="IPR003203">
    <property type="entry name" value="CobU/CobP"/>
</dbReference>
<evidence type="ECO:0000313" key="19">
    <source>
        <dbReference type="Proteomes" id="UP001595916"/>
    </source>
</evidence>
<evidence type="ECO:0000256" key="2">
    <source>
        <dbReference type="ARBA" id="ARBA00000711"/>
    </source>
</evidence>
<proteinExistence type="inferred from homology"/>
<dbReference type="GO" id="GO:0043752">
    <property type="term" value="F:adenosylcobinamide kinase activity"/>
    <property type="evidence" value="ECO:0007669"/>
    <property type="project" value="UniProtKB-EC"/>
</dbReference>
<comment type="pathway">
    <text evidence="6">Cofactor biosynthesis; adenosylcobalamin biosynthesis; adenosylcobalamin from cob(II)yrinate a,c-diamide: step 5/7.</text>
</comment>
<keyword evidence="18" id="KW-0548">Nucleotidyltransferase</keyword>
<keyword evidence="19" id="KW-1185">Reference proteome</keyword>
<accession>A0ABV9QJE6</accession>
<dbReference type="SUPFAM" id="SSF52540">
    <property type="entry name" value="P-loop containing nucleoside triphosphate hydrolases"/>
    <property type="match status" value="1"/>
</dbReference>
<evidence type="ECO:0000256" key="9">
    <source>
        <dbReference type="ARBA" id="ARBA00012523"/>
    </source>
</evidence>
<evidence type="ECO:0000256" key="4">
    <source>
        <dbReference type="ARBA" id="ARBA00003889"/>
    </source>
</evidence>
<comment type="caution">
    <text evidence="18">The sequence shown here is derived from an EMBL/GenBank/DDBJ whole genome shotgun (WGS) entry which is preliminary data.</text>
</comment>
<dbReference type="NCBIfam" id="NF004469">
    <property type="entry name" value="PRK05800.1"/>
    <property type="match status" value="1"/>
</dbReference>
<dbReference type="Gene3D" id="3.40.50.300">
    <property type="entry name" value="P-loop containing nucleotide triphosphate hydrolases"/>
    <property type="match status" value="1"/>
</dbReference>